<organism evidence="2 3">
    <name type="scientific">Desulfurispirillum indicum (strain ATCC BAA-1389 / DSM 22839 / S5)</name>
    <dbReference type="NCBI Taxonomy" id="653733"/>
    <lineage>
        <taxon>Bacteria</taxon>
        <taxon>Pseudomonadati</taxon>
        <taxon>Chrysiogenota</taxon>
        <taxon>Chrysiogenia</taxon>
        <taxon>Chrysiogenales</taxon>
        <taxon>Chrysiogenaceae</taxon>
        <taxon>Desulfurispirillum</taxon>
    </lineage>
</organism>
<evidence type="ECO:0000313" key="3">
    <source>
        <dbReference type="Proteomes" id="UP000002572"/>
    </source>
</evidence>
<dbReference type="PRINTS" id="PR00111">
    <property type="entry name" value="ABHYDROLASE"/>
</dbReference>
<dbReference type="Gene3D" id="3.40.50.1820">
    <property type="entry name" value="alpha/beta hydrolase"/>
    <property type="match status" value="1"/>
</dbReference>
<proteinExistence type="predicted"/>
<protein>
    <submittedName>
        <fullName evidence="2">Alpha/beta hydrolase fold protein</fullName>
    </submittedName>
</protein>
<dbReference type="eggNOG" id="COG2267">
    <property type="taxonomic scope" value="Bacteria"/>
</dbReference>
<gene>
    <name evidence="2" type="ordered locus">Selin_0681</name>
</gene>
<keyword evidence="3" id="KW-1185">Reference proteome</keyword>
<dbReference type="PANTHER" id="PTHR43798">
    <property type="entry name" value="MONOACYLGLYCEROL LIPASE"/>
    <property type="match status" value="1"/>
</dbReference>
<dbReference type="FunCoup" id="E6W1H0">
    <property type="interactions" value="365"/>
</dbReference>
<dbReference type="InterPro" id="IPR000073">
    <property type="entry name" value="AB_hydrolase_1"/>
</dbReference>
<dbReference type="SUPFAM" id="SSF53474">
    <property type="entry name" value="alpha/beta-Hydrolases"/>
    <property type="match status" value="1"/>
</dbReference>
<dbReference type="InParanoid" id="E6W1H0"/>
<dbReference type="HOGENOM" id="CLU_020336_50_4_0"/>
<evidence type="ECO:0000259" key="1">
    <source>
        <dbReference type="Pfam" id="PF00561"/>
    </source>
</evidence>
<dbReference type="KEGG" id="din:Selin_0681"/>
<dbReference type="EMBL" id="CP002432">
    <property type="protein sequence ID" value="ADU65426.1"/>
    <property type="molecule type" value="Genomic_DNA"/>
</dbReference>
<dbReference type="Pfam" id="PF00561">
    <property type="entry name" value="Abhydrolase_1"/>
    <property type="match status" value="1"/>
</dbReference>
<dbReference type="InterPro" id="IPR000639">
    <property type="entry name" value="Epox_hydrolase-like"/>
</dbReference>
<keyword evidence="2" id="KW-0378">Hydrolase</keyword>
<dbReference type="Proteomes" id="UP000002572">
    <property type="component" value="Chromosome"/>
</dbReference>
<dbReference type="STRING" id="653733.Selin_0681"/>
<dbReference type="OrthoDB" id="9799989at2"/>
<dbReference type="AlphaFoldDB" id="E6W1H0"/>
<sequence>MEFVSSLGTMHYDFHGESSQTIVLIHGFPLQSAMWKPQIQPLIKAGFSVLIPDLPGFGLSRYQRALSIDQMADEIYSLTQTMGIEPLCVGGMSMGGYVALSLAERYPQCASRLALIVTRAEGDSEEGRKGRYDLADKAREEGIAAVADVFIEKVMGDGSRKLRDDVYAMMCGASVEGAANALAAMAERADRVKSLSKITVPSLVMWAEKDKAMPAEAAATMLAKLPNASEARLPGGHMVNMEHPDEFNRALVEFLRA</sequence>
<accession>E6W1H0</accession>
<dbReference type="GO" id="GO:0016787">
    <property type="term" value="F:hydrolase activity"/>
    <property type="evidence" value="ECO:0007669"/>
    <property type="project" value="UniProtKB-KW"/>
</dbReference>
<evidence type="ECO:0000313" key="2">
    <source>
        <dbReference type="EMBL" id="ADU65426.1"/>
    </source>
</evidence>
<dbReference type="InterPro" id="IPR029058">
    <property type="entry name" value="AB_hydrolase_fold"/>
</dbReference>
<reference evidence="2 3" key="1">
    <citation type="submission" date="2010-12" db="EMBL/GenBank/DDBJ databases">
        <title>Complete sequence of Desulfurispirillum indicum S5.</title>
        <authorList>
            <consortium name="US DOE Joint Genome Institute"/>
            <person name="Lucas S."/>
            <person name="Copeland A."/>
            <person name="Lapidus A."/>
            <person name="Cheng J.-F."/>
            <person name="Goodwin L."/>
            <person name="Pitluck S."/>
            <person name="Chertkov O."/>
            <person name="Held B."/>
            <person name="Detter J.C."/>
            <person name="Han C."/>
            <person name="Tapia R."/>
            <person name="Land M."/>
            <person name="Hauser L."/>
            <person name="Kyrpides N."/>
            <person name="Ivanova N."/>
            <person name="Mikhailova N."/>
            <person name="Haggblom M."/>
            <person name="Rauschenbach I."/>
            <person name="Bini E."/>
            <person name="Woyke T."/>
        </authorList>
    </citation>
    <scope>NUCLEOTIDE SEQUENCE [LARGE SCALE GENOMIC DNA]</scope>
    <source>
        <strain evidence="3">ATCC BAA-1389 / DSM 22839 / S5</strain>
    </source>
</reference>
<feature type="domain" description="AB hydrolase-1" evidence="1">
    <location>
        <begin position="21"/>
        <end position="244"/>
    </location>
</feature>
<dbReference type="RefSeq" id="WP_013505314.1">
    <property type="nucleotide sequence ID" value="NC_014836.1"/>
</dbReference>
<name>E6W1H0_DESIS</name>
<dbReference type="InterPro" id="IPR050266">
    <property type="entry name" value="AB_hydrolase_sf"/>
</dbReference>
<dbReference type="PRINTS" id="PR00412">
    <property type="entry name" value="EPOXHYDRLASE"/>
</dbReference>